<evidence type="ECO:0000256" key="1">
    <source>
        <dbReference type="ARBA" id="ARBA00022679"/>
    </source>
</evidence>
<dbReference type="InterPro" id="IPR011009">
    <property type="entry name" value="Kinase-like_dom_sf"/>
</dbReference>
<proteinExistence type="predicted"/>
<gene>
    <name evidence="7" type="ORF">ISF26_23190</name>
</gene>
<reference evidence="7 8" key="1">
    <citation type="journal article" date="2021" name="Genome Biol. Evol.">
        <title>Complete Genome Sequencing of a Novel Gloeobacter Species from a Waterfall Cave in Mexico.</title>
        <authorList>
            <person name="Saw J.H."/>
            <person name="Cardona T."/>
            <person name="Montejano G."/>
        </authorList>
    </citation>
    <scope>NUCLEOTIDE SEQUENCE [LARGE SCALE GENOMIC DNA]</scope>
    <source>
        <strain evidence="7">MG652769</strain>
    </source>
</reference>
<protein>
    <submittedName>
        <fullName evidence="7">Protein kinase</fullName>
    </submittedName>
</protein>
<feature type="domain" description="Protein kinase" evidence="6">
    <location>
        <begin position="73"/>
        <end position="363"/>
    </location>
</feature>
<keyword evidence="8" id="KW-1185">Reference proteome</keyword>
<evidence type="ECO:0000313" key="7">
    <source>
        <dbReference type="EMBL" id="UFP94601.1"/>
    </source>
</evidence>
<dbReference type="InterPro" id="IPR011990">
    <property type="entry name" value="TPR-like_helical_dom_sf"/>
</dbReference>
<evidence type="ECO:0000259" key="6">
    <source>
        <dbReference type="PROSITE" id="PS50011"/>
    </source>
</evidence>
<dbReference type="PROSITE" id="PS50011">
    <property type="entry name" value="PROTEIN_KINASE_DOM"/>
    <property type="match status" value="1"/>
</dbReference>
<dbReference type="EMBL" id="CP063845">
    <property type="protein sequence ID" value="UFP94601.1"/>
    <property type="molecule type" value="Genomic_DNA"/>
</dbReference>
<dbReference type="PROSITE" id="PS00108">
    <property type="entry name" value="PROTEIN_KINASE_ST"/>
    <property type="match status" value="1"/>
</dbReference>
<dbReference type="PROSITE" id="PS50005">
    <property type="entry name" value="TPR"/>
    <property type="match status" value="1"/>
</dbReference>
<dbReference type="InterPro" id="IPR019734">
    <property type="entry name" value="TPR_rpt"/>
</dbReference>
<dbReference type="CDD" id="cd14014">
    <property type="entry name" value="STKc_PknB_like"/>
    <property type="match status" value="1"/>
</dbReference>
<keyword evidence="5" id="KW-0802">TPR repeat</keyword>
<dbReference type="SUPFAM" id="SSF48452">
    <property type="entry name" value="TPR-like"/>
    <property type="match status" value="1"/>
</dbReference>
<sequence>MTPEDFQRLEACYQRALDLPPDQRESFLRDQCPEQLRAEVRALLAADDSRFLEQPPVLPALQPLAPGQVIDLYRIVRLIGEGGMGAVYEAQRVDVPRRCSLKVIRTGSKNAALEERFQSEKNILAQLDHPNIARWLDSRRTAEGLTYLVMDYVEGETIDRYCDKRQLTVRERVQLFRQVCLAVRHAHRHGVVHRDLKPGNILVEAPDGGDRQPGTVKLLDFGIAKLVDKTEDIGSTSTLVFTPNYASPEQLSGEKVGRASDLYALGVIFYQLLAGRLPFERSATTLTELQERLATETVLPPSRAVREEAEGDTIARLRVTSRQNLVSRLRGELDAIVLKLLERDKAQRYAGADELLKAIDCYLGKQTEPRLPKLAVAAVAMLASGLGGFWWWQTQQVVDLPTIKAIAVLPFTSLDPDPRNSYFIDGITEDISTQLGKIAGLNVICNEAAKRYRGSRKSFREIAAELKVGALVIGSVRRSGKRLRIISRLIDPQTESQIWAESFDRLNDDVFAVQSAVAINVARVLRVKLTAETEERIAQQRSINLTAYDYYLQGRRHYALYRGQDNDQAIALFRKSLTYDSRFPLAYAGLADALAQGVDKFGYPAANLDEAIRLGQKAIELDPLLAEGHKALGLAYLFKGWLRKARVAQGRAIELNPNFHAALANYAYTNAYLGEWKRAVPYLIKAQRLNPTNAYSMAILGVAYSELGLYTHAREWLQKAIDTQPDVYYGYSALSRSFLLEGKYNLALKASQDCLRFSAAEPGCLAAAGDVALYRRDWQTAYQYYHLIEEQQQLALAPSETPQKFVVSLGFLYLQLGQKAKGRRFLDNALQTSLKRHNAGDEISNIALEIASIYSVLSQEKQALYWLHKAFNSGWLNARELEISPLFSKTRSRKEFRMLIEQISQREAS</sequence>
<dbReference type="GO" id="GO:0016301">
    <property type="term" value="F:kinase activity"/>
    <property type="evidence" value="ECO:0007669"/>
    <property type="project" value="UniProtKB-KW"/>
</dbReference>
<keyword evidence="1" id="KW-0808">Transferase</keyword>
<dbReference type="PANTHER" id="PTHR43289">
    <property type="entry name" value="MITOGEN-ACTIVATED PROTEIN KINASE KINASE KINASE 20-RELATED"/>
    <property type="match status" value="1"/>
</dbReference>
<accession>A0ABY3PLP6</accession>
<evidence type="ECO:0000313" key="8">
    <source>
        <dbReference type="Proteomes" id="UP001054846"/>
    </source>
</evidence>
<evidence type="ECO:0000256" key="2">
    <source>
        <dbReference type="ARBA" id="ARBA00022741"/>
    </source>
</evidence>
<evidence type="ECO:0000256" key="3">
    <source>
        <dbReference type="ARBA" id="ARBA00022777"/>
    </source>
</evidence>
<dbReference type="Gene3D" id="3.30.200.20">
    <property type="entry name" value="Phosphorylase Kinase, domain 1"/>
    <property type="match status" value="1"/>
</dbReference>
<dbReference type="InterPro" id="IPR000719">
    <property type="entry name" value="Prot_kinase_dom"/>
</dbReference>
<dbReference type="Gene3D" id="1.25.40.10">
    <property type="entry name" value="Tetratricopeptide repeat domain"/>
    <property type="match status" value="2"/>
</dbReference>
<keyword evidence="2" id="KW-0547">Nucleotide-binding</keyword>
<dbReference type="Pfam" id="PF13181">
    <property type="entry name" value="TPR_8"/>
    <property type="match status" value="2"/>
</dbReference>
<dbReference type="RefSeq" id="WP_230841649.1">
    <property type="nucleotide sequence ID" value="NZ_CP063845.1"/>
</dbReference>
<feature type="repeat" description="TPR" evidence="5">
    <location>
        <begin position="694"/>
        <end position="727"/>
    </location>
</feature>
<evidence type="ECO:0000256" key="4">
    <source>
        <dbReference type="ARBA" id="ARBA00022840"/>
    </source>
</evidence>
<organism evidence="7 8">
    <name type="scientific">Gloeobacter morelensis MG652769</name>
    <dbReference type="NCBI Taxonomy" id="2781736"/>
    <lineage>
        <taxon>Bacteria</taxon>
        <taxon>Bacillati</taxon>
        <taxon>Cyanobacteriota</taxon>
        <taxon>Cyanophyceae</taxon>
        <taxon>Gloeobacterales</taxon>
        <taxon>Gloeobacteraceae</taxon>
        <taxon>Gloeobacter</taxon>
        <taxon>Gloeobacter morelensis</taxon>
    </lineage>
</organism>
<dbReference type="Pfam" id="PF00069">
    <property type="entry name" value="Pkinase"/>
    <property type="match status" value="1"/>
</dbReference>
<dbReference type="InterPro" id="IPR008271">
    <property type="entry name" value="Ser/Thr_kinase_AS"/>
</dbReference>
<dbReference type="Gene3D" id="1.10.510.10">
    <property type="entry name" value="Transferase(Phosphotransferase) domain 1"/>
    <property type="match status" value="1"/>
</dbReference>
<keyword evidence="4" id="KW-0067">ATP-binding</keyword>
<evidence type="ECO:0000256" key="5">
    <source>
        <dbReference type="PROSITE-ProRule" id="PRU00339"/>
    </source>
</evidence>
<dbReference type="Proteomes" id="UP001054846">
    <property type="component" value="Chromosome"/>
</dbReference>
<dbReference type="SMART" id="SM00220">
    <property type="entry name" value="S_TKc"/>
    <property type="match status" value="1"/>
</dbReference>
<keyword evidence="3 7" id="KW-0418">Kinase</keyword>
<dbReference type="SMART" id="SM00028">
    <property type="entry name" value="TPR"/>
    <property type="match status" value="4"/>
</dbReference>
<name>A0ABY3PLP6_9CYAN</name>
<dbReference type="SUPFAM" id="SSF56112">
    <property type="entry name" value="Protein kinase-like (PK-like)"/>
    <property type="match status" value="1"/>
</dbReference>
<dbReference type="PANTHER" id="PTHR43289:SF34">
    <property type="entry name" value="SERINE_THREONINE-PROTEIN KINASE YBDM-RELATED"/>
    <property type="match status" value="1"/>
</dbReference>